<dbReference type="AlphaFoldDB" id="A0A839U2Z4"/>
<evidence type="ECO:0000313" key="4">
    <source>
        <dbReference type="EMBL" id="MBB3144333.1"/>
    </source>
</evidence>
<feature type="transmembrane region" description="Helical" evidence="1">
    <location>
        <begin position="44"/>
        <end position="64"/>
    </location>
</feature>
<feature type="domain" description="SGNH" evidence="3">
    <location>
        <begin position="424"/>
        <end position="664"/>
    </location>
</feature>
<dbReference type="PANTHER" id="PTHR23028">
    <property type="entry name" value="ACETYLTRANSFERASE"/>
    <property type="match status" value="1"/>
</dbReference>
<proteinExistence type="predicted"/>
<feature type="transmembrane region" description="Helical" evidence="1">
    <location>
        <begin position="321"/>
        <end position="342"/>
    </location>
</feature>
<dbReference type="GO" id="GO:0009103">
    <property type="term" value="P:lipopolysaccharide biosynthetic process"/>
    <property type="evidence" value="ECO:0007669"/>
    <property type="project" value="TreeGrafter"/>
</dbReference>
<accession>A0A839U2Z4</accession>
<dbReference type="Pfam" id="PF19040">
    <property type="entry name" value="SGNH"/>
    <property type="match status" value="1"/>
</dbReference>
<dbReference type="InterPro" id="IPR002656">
    <property type="entry name" value="Acyl_transf_3_dom"/>
</dbReference>
<dbReference type="Pfam" id="PF01757">
    <property type="entry name" value="Acyl_transf_3"/>
    <property type="match status" value="1"/>
</dbReference>
<keyword evidence="1" id="KW-1133">Transmembrane helix</keyword>
<feature type="transmembrane region" description="Helical" evidence="1">
    <location>
        <begin position="174"/>
        <end position="194"/>
    </location>
</feature>
<feature type="domain" description="Acyltransferase 3" evidence="2">
    <location>
        <begin position="19"/>
        <end position="337"/>
    </location>
</feature>
<dbReference type="InterPro" id="IPR043968">
    <property type="entry name" value="SGNH"/>
</dbReference>
<dbReference type="EMBL" id="JACHXN010000002">
    <property type="protein sequence ID" value="MBB3144333.1"/>
    <property type="molecule type" value="Genomic_DNA"/>
</dbReference>
<dbReference type="GO" id="GO:0016020">
    <property type="term" value="C:membrane"/>
    <property type="evidence" value="ECO:0007669"/>
    <property type="project" value="TreeGrafter"/>
</dbReference>
<reference evidence="4 5" key="1">
    <citation type="submission" date="2020-08" db="EMBL/GenBank/DDBJ databases">
        <title>Genomic Encyclopedia of Type Strains, Phase III (KMG-III): the genomes of soil and plant-associated and newly described type strains.</title>
        <authorList>
            <person name="Whitman W."/>
        </authorList>
    </citation>
    <scope>NUCLEOTIDE SEQUENCE [LARGE SCALE GENOMIC DNA]</scope>
    <source>
        <strain evidence="4 5">CECT 7015</strain>
    </source>
</reference>
<name>A0A839U2Z4_9HYPH</name>
<gene>
    <name evidence="4" type="ORF">FHS21_000729</name>
</gene>
<comment type="caution">
    <text evidence="4">The sequence shown here is derived from an EMBL/GenBank/DDBJ whole genome shotgun (WGS) entry which is preliminary data.</text>
</comment>
<keyword evidence="1" id="KW-0472">Membrane</keyword>
<protein>
    <submittedName>
        <fullName evidence="4">Peptidoglycan/LPS O-acetylase OafA/YrhL</fullName>
    </submittedName>
</protein>
<feature type="transmembrane region" description="Helical" evidence="1">
    <location>
        <begin position="281"/>
        <end position="301"/>
    </location>
</feature>
<dbReference type="PANTHER" id="PTHR23028:SF53">
    <property type="entry name" value="ACYL_TRANSF_3 DOMAIN-CONTAINING PROTEIN"/>
    <property type="match status" value="1"/>
</dbReference>
<evidence type="ECO:0000259" key="3">
    <source>
        <dbReference type="Pfam" id="PF19040"/>
    </source>
</evidence>
<keyword evidence="1" id="KW-0812">Transmembrane</keyword>
<evidence type="ECO:0000313" key="5">
    <source>
        <dbReference type="Proteomes" id="UP000554520"/>
    </source>
</evidence>
<feature type="transmembrane region" description="Helical" evidence="1">
    <location>
        <begin position="358"/>
        <end position="377"/>
    </location>
</feature>
<feature type="transmembrane region" description="Helical" evidence="1">
    <location>
        <begin position="230"/>
        <end position="250"/>
    </location>
</feature>
<dbReference type="GO" id="GO:0016747">
    <property type="term" value="F:acyltransferase activity, transferring groups other than amino-acyl groups"/>
    <property type="evidence" value="ECO:0007669"/>
    <property type="project" value="InterPro"/>
</dbReference>
<feature type="transmembrane region" description="Helical" evidence="1">
    <location>
        <begin position="148"/>
        <end position="167"/>
    </location>
</feature>
<feature type="transmembrane region" description="Helical" evidence="1">
    <location>
        <begin position="206"/>
        <end position="223"/>
    </location>
</feature>
<dbReference type="Proteomes" id="UP000554520">
    <property type="component" value="Unassembled WGS sequence"/>
</dbReference>
<evidence type="ECO:0000259" key="2">
    <source>
        <dbReference type="Pfam" id="PF01757"/>
    </source>
</evidence>
<feature type="transmembrane region" description="Helical" evidence="1">
    <location>
        <begin position="256"/>
        <end position="274"/>
    </location>
</feature>
<dbReference type="InterPro" id="IPR050879">
    <property type="entry name" value="Acyltransferase_3"/>
</dbReference>
<evidence type="ECO:0000256" key="1">
    <source>
        <dbReference type="SAM" id="Phobius"/>
    </source>
</evidence>
<feature type="transmembrane region" description="Helical" evidence="1">
    <location>
        <begin position="85"/>
        <end position="104"/>
    </location>
</feature>
<dbReference type="RefSeq" id="WP_112526828.1">
    <property type="nucleotide sequence ID" value="NZ_JACHXN010000002.1"/>
</dbReference>
<organism evidence="4 5">
    <name type="scientific">Phyllobacterium trifolii</name>
    <dbReference type="NCBI Taxonomy" id="300193"/>
    <lineage>
        <taxon>Bacteria</taxon>
        <taxon>Pseudomonadati</taxon>
        <taxon>Pseudomonadota</taxon>
        <taxon>Alphaproteobacteria</taxon>
        <taxon>Hyphomicrobiales</taxon>
        <taxon>Phyllobacteriaceae</taxon>
        <taxon>Phyllobacterium</taxon>
    </lineage>
</organism>
<keyword evidence="5" id="KW-1185">Reference proteome</keyword>
<sequence length="680" mass="74420">MVSLPTSGQSRDSLAYRRDIDGLRAIAILPVVLYHTGMSGFQGGFVGVDVFFVISGYLMALRIIGGIDQGDFSLWRFYESRIRRIFPALFAMIAASAVMAWLFFMPVEFEYFARSVKAAALFVSNIQLNRESGYFDISAQLKPLLHTWSLAIEEQFYIVFPLLLLLLSRISREWIKPALILLFVGSLAASIWAVEQRPVEAFYLSPYRAWELLLGALLALGVVPRPKQQFIGEILAAVGLILIGFAVFVYNDSTPFPGLAALVPCIGAALIIQGRAARGPAGLFLTSSPLVFTGLISYSLYLWHWPIIVFTRYLNGHELTFIQNGLLVAISLMVAIFSWHFIERPFRGHAGPVPRKPVFAAATAVIVAVVAFGNYVITEVGLPSRLTPVAQKIYGATYDESRFSGPECMQDTSGKGPSLSDVQSGNLCRLGIPGADNVNFLVWGDSHSGSMAPAIDLAATKAGASGILAARASCPPLPDVELKDQKDTLRCVDYNAAVRDLIVSKRIPLVFMIAYWPKYVLRSELPNQGLYFDPRIRPQLDDESAPIATALDQTLADLKRHGTQVVLVMDVPEMGHYMPEALAKAATRGTSTDIAPSWTYTSERQAASRDMLSAYAAKYGAITVDALQGICDNGRCDSMRNGLPLYRDSDHITATTARSLSYLYTPVFKTLAGALGIDID</sequence>